<dbReference type="EMBL" id="JBBCAQ010000012">
    <property type="protein sequence ID" value="KAK7600768.1"/>
    <property type="molecule type" value="Genomic_DNA"/>
</dbReference>
<dbReference type="Proteomes" id="UP001367676">
    <property type="component" value="Unassembled WGS sequence"/>
</dbReference>
<dbReference type="PANTHER" id="PTHR34410">
    <property type="entry name" value="INTRON-ENCODED HOMING ENDONUCLEASE, PUTATIVE-RELATED"/>
    <property type="match status" value="1"/>
</dbReference>
<feature type="region of interest" description="Disordered" evidence="1">
    <location>
        <begin position="758"/>
        <end position="788"/>
    </location>
</feature>
<feature type="region of interest" description="Disordered" evidence="1">
    <location>
        <begin position="818"/>
        <end position="843"/>
    </location>
</feature>
<accession>A0AAN9Y5R0</accession>
<evidence type="ECO:0000313" key="3">
    <source>
        <dbReference type="Proteomes" id="UP001367676"/>
    </source>
</evidence>
<feature type="compositionally biased region" description="Basic and acidic residues" evidence="1">
    <location>
        <begin position="818"/>
        <end position="828"/>
    </location>
</feature>
<evidence type="ECO:0000256" key="1">
    <source>
        <dbReference type="SAM" id="MobiDB-lite"/>
    </source>
</evidence>
<protein>
    <submittedName>
        <fullName evidence="2">Uncharacterized protein</fullName>
    </submittedName>
</protein>
<sequence>MTANFARKSASANQSSQRPDTFSMLSMSHAECESAGPFYSGARANSPVRRSVERCRSRNAIRRTYRNVPDRPYGQTQQTYTNRVRERAGFNMRDSTAGSAARLVVRRRRKSISSGVYRAAFFEASSRCTVTSACRSFPLVTGERAASGRARSSFADARRRYFSCRAAVSAGSFRARSSLVASPPRSDVVGGIDARARERACERQSRTRRESHVQCDNRLRRACARRAPRFAQPRTPRRGAESGRLERAYDASYLARRGARPHARTRTACASRVTFAAHTDANKVASFERFAIVDVNAFAVYRHAVECDERTPPNPREYPYSPGVSATYVSKTKVERNLCRGRKQPRSAYALSRSSTAAGDDDIFTHLALARTPLSRRADERRAIYPADRSGRGRRSTANVVRVFGVAARSLRRCATYPPALVSSSSSSDARECMSSGSGRAIRRRIGVSGVERTRSRVRSLELIPLLGRGRTNRSFAEVYVAAGHRALAGRRPSLAADLRRVVRGASLHGATAGRGSRVARVAVGSLVDPASSHMLVSKIKPCMSKYKPSRTLIHADRAPTSASSFGGSPVVVGRSEGALLLDQNRPSVSTALRARVEPAAVIPAPIAYIKVVAVKKLVVGSVSSRRRTTERGRLASRLAFLQVIVPGVSAGRPAGRRIRAVVVGRVRSARASTAARLGAPGLSFRRWRRALGTSETRPPSKYCPRRRRVTASAWRVRAARAGRHVYFEQIRVLKAGSIVAGRALRARLRGASVRGLPVGAPRSRPRRPLLPSGVRRSPAGVTQRRFRSTPAVGRFSGPEVMINRDRRGHSYRDVRGEILGSSRDEPKRKHLPSMFSSDQERKLEVRRRSDTALVLTVNDAS</sequence>
<reference evidence="2 3" key="1">
    <citation type="submission" date="2024-03" db="EMBL/GenBank/DDBJ databases">
        <title>Adaptation during the transition from Ophiocordyceps entomopathogen to insect associate is accompanied by gene loss and intensified selection.</title>
        <authorList>
            <person name="Ward C.M."/>
            <person name="Onetto C.A."/>
            <person name="Borneman A.R."/>
        </authorList>
    </citation>
    <scope>NUCLEOTIDE SEQUENCE [LARGE SCALE GENOMIC DNA]</scope>
    <source>
        <strain evidence="2">AWRI1</strain>
        <tissue evidence="2">Single Adult Female</tissue>
    </source>
</reference>
<dbReference type="AlphaFoldDB" id="A0AAN9Y5R0"/>
<feature type="compositionally biased region" description="Polar residues" evidence="1">
    <location>
        <begin position="10"/>
        <end position="22"/>
    </location>
</feature>
<name>A0AAN9Y5R0_9HEMI</name>
<feature type="compositionally biased region" description="Low complexity" evidence="1">
    <location>
        <begin position="770"/>
        <end position="779"/>
    </location>
</feature>
<keyword evidence="3" id="KW-1185">Reference proteome</keyword>
<gene>
    <name evidence="2" type="ORF">V9T40_009804</name>
</gene>
<comment type="caution">
    <text evidence="2">The sequence shown here is derived from an EMBL/GenBank/DDBJ whole genome shotgun (WGS) entry which is preliminary data.</text>
</comment>
<dbReference type="PANTHER" id="PTHR34410:SF2">
    <property type="entry name" value="RRNA INTRON-ENCODED HOMING ENDONUCLEASE"/>
    <property type="match status" value="1"/>
</dbReference>
<feature type="region of interest" description="Disordered" evidence="1">
    <location>
        <begin position="1"/>
        <end position="22"/>
    </location>
</feature>
<proteinExistence type="predicted"/>
<evidence type="ECO:0000313" key="2">
    <source>
        <dbReference type="EMBL" id="KAK7600768.1"/>
    </source>
</evidence>
<organism evidence="2 3">
    <name type="scientific">Parthenolecanium corni</name>
    <dbReference type="NCBI Taxonomy" id="536013"/>
    <lineage>
        <taxon>Eukaryota</taxon>
        <taxon>Metazoa</taxon>
        <taxon>Ecdysozoa</taxon>
        <taxon>Arthropoda</taxon>
        <taxon>Hexapoda</taxon>
        <taxon>Insecta</taxon>
        <taxon>Pterygota</taxon>
        <taxon>Neoptera</taxon>
        <taxon>Paraneoptera</taxon>
        <taxon>Hemiptera</taxon>
        <taxon>Sternorrhyncha</taxon>
        <taxon>Coccoidea</taxon>
        <taxon>Coccidae</taxon>
        <taxon>Parthenolecanium</taxon>
    </lineage>
</organism>